<organism evidence="2">
    <name type="scientific">Eiseniibacteriota bacterium</name>
    <dbReference type="NCBI Taxonomy" id="2212470"/>
    <lineage>
        <taxon>Bacteria</taxon>
        <taxon>Candidatus Eiseniibacteriota</taxon>
    </lineage>
</organism>
<proteinExistence type="predicted"/>
<reference evidence="2" key="1">
    <citation type="journal article" date="2020" name="mSystems">
        <title>Genome- and Community-Level Interaction Insights into Carbon Utilization and Element Cycling Functions of Hydrothermarchaeota in Hydrothermal Sediment.</title>
        <authorList>
            <person name="Zhou Z."/>
            <person name="Liu Y."/>
            <person name="Xu W."/>
            <person name="Pan J."/>
            <person name="Luo Z.H."/>
            <person name="Li M."/>
        </authorList>
    </citation>
    <scope>NUCLEOTIDE SEQUENCE [LARGE SCALE GENOMIC DNA]</scope>
    <source>
        <strain evidence="2">SpSt-1233</strain>
    </source>
</reference>
<feature type="domain" description="NmrA-like" evidence="1">
    <location>
        <begin position="26"/>
        <end position="75"/>
    </location>
</feature>
<feature type="non-terminal residue" evidence="2">
    <location>
        <position position="76"/>
    </location>
</feature>
<sequence length="76" mass="8328">MFGETWRDESLFCRDLPTTPDPSIGTILVTGATGYIGGRLVPELLARGYRVRVMVREALPVHEQTWPGAEVVVGDA</sequence>
<dbReference type="InterPro" id="IPR036291">
    <property type="entry name" value="NAD(P)-bd_dom_sf"/>
</dbReference>
<dbReference type="Gene3D" id="3.40.50.720">
    <property type="entry name" value="NAD(P)-binding Rossmann-like Domain"/>
    <property type="match status" value="1"/>
</dbReference>
<gene>
    <name evidence="2" type="ORF">ENO08_03010</name>
</gene>
<name>A0A7V2AUF3_UNCEI</name>
<dbReference type="EMBL" id="DSEC01000215">
    <property type="protein sequence ID" value="HER43409.1"/>
    <property type="molecule type" value="Genomic_DNA"/>
</dbReference>
<dbReference type="Proteomes" id="UP000886069">
    <property type="component" value="Unassembled WGS sequence"/>
</dbReference>
<dbReference type="Pfam" id="PF05368">
    <property type="entry name" value="NmrA"/>
    <property type="match status" value="1"/>
</dbReference>
<dbReference type="SUPFAM" id="SSF51735">
    <property type="entry name" value="NAD(P)-binding Rossmann-fold domains"/>
    <property type="match status" value="1"/>
</dbReference>
<accession>A0A7V2AUF3</accession>
<protein>
    <submittedName>
        <fullName evidence="2">NAD-dependent epimerase/dehydratase family protein</fullName>
    </submittedName>
</protein>
<evidence type="ECO:0000313" key="2">
    <source>
        <dbReference type="EMBL" id="HER43409.1"/>
    </source>
</evidence>
<evidence type="ECO:0000259" key="1">
    <source>
        <dbReference type="Pfam" id="PF05368"/>
    </source>
</evidence>
<dbReference type="InterPro" id="IPR008030">
    <property type="entry name" value="NmrA-like"/>
</dbReference>
<comment type="caution">
    <text evidence="2">The sequence shown here is derived from an EMBL/GenBank/DDBJ whole genome shotgun (WGS) entry which is preliminary data.</text>
</comment>
<dbReference type="AlphaFoldDB" id="A0A7V2AUF3"/>